<keyword evidence="3" id="KW-0227">DNA damage</keyword>
<dbReference type="GO" id="GO:0006508">
    <property type="term" value="P:proteolysis"/>
    <property type="evidence" value="ECO:0007669"/>
    <property type="project" value="UniProtKB-KW"/>
</dbReference>
<dbReference type="SUPFAM" id="SSF143081">
    <property type="entry name" value="BB1717-like"/>
    <property type="match status" value="1"/>
</dbReference>
<evidence type="ECO:0000313" key="9">
    <source>
        <dbReference type="EMBL" id="ANX11909.1"/>
    </source>
</evidence>
<dbReference type="KEGG" id="far:ABE41_007800"/>
<evidence type="ECO:0000256" key="3">
    <source>
        <dbReference type="ARBA" id="ARBA00022763"/>
    </source>
</evidence>
<dbReference type="GO" id="GO:0003697">
    <property type="term" value="F:single-stranded DNA binding"/>
    <property type="evidence" value="ECO:0007669"/>
    <property type="project" value="InterPro"/>
</dbReference>
<dbReference type="InterPro" id="IPR036590">
    <property type="entry name" value="SRAP-like"/>
</dbReference>
<evidence type="ECO:0000256" key="8">
    <source>
        <dbReference type="RuleBase" id="RU364100"/>
    </source>
</evidence>
<organism evidence="9 10">
    <name type="scientific">Fictibacillus arsenicus</name>
    <dbReference type="NCBI Taxonomy" id="255247"/>
    <lineage>
        <taxon>Bacteria</taxon>
        <taxon>Bacillati</taxon>
        <taxon>Bacillota</taxon>
        <taxon>Bacilli</taxon>
        <taxon>Bacillales</taxon>
        <taxon>Fictibacillaceae</taxon>
        <taxon>Fictibacillus</taxon>
    </lineage>
</organism>
<reference evidence="9 10" key="1">
    <citation type="submission" date="2016-08" db="EMBL/GenBank/DDBJ databases">
        <title>Complete genome sequence of Fictibacillus arsenicus G25-54, a strain with toxicity to nematodes and a potential arsenic-resistance activity.</title>
        <authorList>
            <person name="Zheng Z."/>
        </authorList>
    </citation>
    <scope>NUCLEOTIDE SEQUENCE [LARGE SCALE GENOMIC DNA]</scope>
    <source>
        <strain evidence="9 10">G25-54</strain>
    </source>
</reference>
<evidence type="ECO:0000256" key="1">
    <source>
        <dbReference type="ARBA" id="ARBA00008136"/>
    </source>
</evidence>
<dbReference type="EMBL" id="CP016761">
    <property type="protein sequence ID" value="ANX11909.1"/>
    <property type="molecule type" value="Genomic_DNA"/>
</dbReference>
<dbReference type="GO" id="GO:0008233">
    <property type="term" value="F:peptidase activity"/>
    <property type="evidence" value="ECO:0007669"/>
    <property type="project" value="UniProtKB-KW"/>
</dbReference>
<evidence type="ECO:0000313" key="10">
    <source>
        <dbReference type="Proteomes" id="UP000077412"/>
    </source>
</evidence>
<keyword evidence="2 8" id="KW-0645">Protease</keyword>
<evidence type="ECO:0000256" key="5">
    <source>
        <dbReference type="ARBA" id="ARBA00023124"/>
    </source>
</evidence>
<dbReference type="AlphaFoldDB" id="A0A1B1Z3L3"/>
<keyword evidence="6" id="KW-0238">DNA-binding</keyword>
<gene>
    <name evidence="9" type="ORF">ABE41_007800</name>
</gene>
<proteinExistence type="inferred from homology"/>
<dbReference type="PANTHER" id="PTHR13604:SF0">
    <property type="entry name" value="ABASIC SITE PROCESSING PROTEIN HMCES"/>
    <property type="match status" value="1"/>
</dbReference>
<dbReference type="Pfam" id="PF02586">
    <property type="entry name" value="SRAP"/>
    <property type="match status" value="1"/>
</dbReference>
<sequence>MCGRYFLYYDKDFIIDAFNIVNEFDYEDRFNIAPSQDVLAIVKGSSGNRAGYMKWGLIPKWANDPKIGNKLINARSETIEEKPSFKESFYQKRCLIPASGFYEWVKEGNKKQPYQFTLEDNEPFAFAGIWSRWNQGPAGAGAEKITCSILTKESNSFMGTYHHRMPVMLRREKGELWLDRGTDKDILLALLSENNPELSAEPVTRDLNTR</sequence>
<dbReference type="OrthoDB" id="9782620at2"/>
<evidence type="ECO:0000256" key="2">
    <source>
        <dbReference type="ARBA" id="ARBA00022670"/>
    </source>
</evidence>
<keyword evidence="7" id="KW-0456">Lyase</keyword>
<name>A0A1B1Z3L3_9BACL</name>
<evidence type="ECO:0000256" key="6">
    <source>
        <dbReference type="ARBA" id="ARBA00023125"/>
    </source>
</evidence>
<dbReference type="Proteomes" id="UP000077412">
    <property type="component" value="Chromosome"/>
</dbReference>
<protein>
    <recommendedName>
        <fullName evidence="8">Abasic site processing protein</fullName>
        <ecNumber evidence="8">3.4.-.-</ecNumber>
    </recommendedName>
</protein>
<dbReference type="GO" id="GO:0106300">
    <property type="term" value="P:protein-DNA covalent cross-linking repair"/>
    <property type="evidence" value="ECO:0007669"/>
    <property type="project" value="InterPro"/>
</dbReference>
<evidence type="ECO:0000256" key="7">
    <source>
        <dbReference type="ARBA" id="ARBA00023239"/>
    </source>
</evidence>
<accession>A0A1B1Z3L3</accession>
<dbReference type="InterPro" id="IPR003738">
    <property type="entry name" value="SRAP"/>
</dbReference>
<dbReference type="Gene3D" id="3.90.1680.10">
    <property type="entry name" value="SOS response associated peptidase-like"/>
    <property type="match status" value="1"/>
</dbReference>
<keyword evidence="4 8" id="KW-0378">Hydrolase</keyword>
<dbReference type="STRING" id="255247.ABE41_007800"/>
<comment type="similarity">
    <text evidence="1 8">Belongs to the SOS response-associated peptidase family.</text>
</comment>
<keyword evidence="10" id="KW-1185">Reference proteome</keyword>
<dbReference type="RefSeq" id="WP_066288464.1">
    <property type="nucleotide sequence ID" value="NZ_CP016761.1"/>
</dbReference>
<dbReference type="PANTHER" id="PTHR13604">
    <property type="entry name" value="DC12-RELATED"/>
    <property type="match status" value="1"/>
</dbReference>
<keyword evidence="5" id="KW-0190">Covalent protein-DNA linkage</keyword>
<dbReference type="GO" id="GO:0016829">
    <property type="term" value="F:lyase activity"/>
    <property type="evidence" value="ECO:0007669"/>
    <property type="project" value="UniProtKB-KW"/>
</dbReference>
<evidence type="ECO:0000256" key="4">
    <source>
        <dbReference type="ARBA" id="ARBA00022801"/>
    </source>
</evidence>
<dbReference type="EC" id="3.4.-.-" evidence="8"/>